<keyword evidence="1" id="KW-0472">Membrane</keyword>
<organism evidence="3 4">
    <name type="scientific">Coilia grayii</name>
    <name type="common">Gray's grenadier anchovy</name>
    <dbReference type="NCBI Taxonomy" id="363190"/>
    <lineage>
        <taxon>Eukaryota</taxon>
        <taxon>Metazoa</taxon>
        <taxon>Chordata</taxon>
        <taxon>Craniata</taxon>
        <taxon>Vertebrata</taxon>
        <taxon>Euteleostomi</taxon>
        <taxon>Actinopterygii</taxon>
        <taxon>Neopterygii</taxon>
        <taxon>Teleostei</taxon>
        <taxon>Clupei</taxon>
        <taxon>Clupeiformes</taxon>
        <taxon>Clupeoidei</taxon>
        <taxon>Engraulidae</taxon>
        <taxon>Coilinae</taxon>
        <taxon>Coilia</taxon>
    </lineage>
</organism>
<comment type="caution">
    <text evidence="3">The sequence shown here is derived from an EMBL/GenBank/DDBJ whole genome shotgun (WGS) entry which is preliminary data.</text>
</comment>
<dbReference type="InterPro" id="IPR031984">
    <property type="entry name" value="SLC3A2_N"/>
</dbReference>
<dbReference type="SUPFAM" id="SSF51445">
    <property type="entry name" value="(Trans)glycosidases"/>
    <property type="match status" value="1"/>
</dbReference>
<evidence type="ECO:0000259" key="2">
    <source>
        <dbReference type="Pfam" id="PF16028"/>
    </source>
</evidence>
<name>A0ABD1KB70_9TELE</name>
<feature type="domain" description="Solute carrier family 3 member 2 N-terminal" evidence="2">
    <location>
        <begin position="48"/>
        <end position="106"/>
    </location>
</feature>
<protein>
    <recommendedName>
        <fullName evidence="2">Solute carrier family 3 member 2 N-terminal domain-containing protein</fullName>
    </recommendedName>
</protein>
<dbReference type="EMBL" id="JBHFQA010000007">
    <property type="protein sequence ID" value="KAL2096362.1"/>
    <property type="molecule type" value="Genomic_DNA"/>
</dbReference>
<dbReference type="InterPro" id="IPR013780">
    <property type="entry name" value="Glyco_hydro_b"/>
</dbReference>
<evidence type="ECO:0000313" key="3">
    <source>
        <dbReference type="EMBL" id="KAL2096362.1"/>
    </source>
</evidence>
<dbReference type="InterPro" id="IPR042280">
    <property type="entry name" value="SLC3A2"/>
</dbReference>
<keyword evidence="4" id="KW-1185">Reference proteome</keyword>
<dbReference type="Proteomes" id="UP001591681">
    <property type="component" value="Unassembled WGS sequence"/>
</dbReference>
<proteinExistence type="predicted"/>
<dbReference type="Pfam" id="PF16028">
    <property type="entry name" value="SLC3A2_N"/>
    <property type="match status" value="1"/>
</dbReference>
<keyword evidence="1" id="KW-1133">Transmembrane helix</keyword>
<gene>
    <name evidence="3" type="ORF">ACEWY4_008510</name>
</gene>
<dbReference type="Gene3D" id="2.60.40.1180">
    <property type="entry name" value="Golgi alpha-mannosidase II"/>
    <property type="match status" value="1"/>
</dbReference>
<sequence length="498" mass="54832">MPLNADGDLGYGSVAAGSGPGLAGNMGGAENVPLLMPEPQPERYSWKPLSKDELELIAGSAGWRKFRTRLVLLFWLTWVIMLGAAIAIIVQSPRPVAPPLHWWEKELFYRLRPALLMDTQEGAIGGFEVMRERLPYLKSLDVGAVILEGVIPKTISASNLTEVSHNLGSMPQFQKLIAESNREGIKILLDLCDLEVINDKESENSTEDLSDSSGYIQYSLKYWLEQGISGFAICDTDAAYSETTMEVWRALLQEYSEKDNERILVVRETSDSFVVANASNGVVNGSLVQLTERSLLPPSAHPLPVPEVARALEESLQARHTDWSSWTVGGPVLPELQRIIMVLLMTLPGTPVVSDGEEVSPAQNTTVNAIGDEIYIQDEGKKWRSAIALFQSLSRTRSREEALLFGEFSFLPFNDSSSSATPPLAFLRSWGCVHFLVLFNLGSEPHPLSPNWAPRLPEGGVFVTSTRMDRLGSVSLETLVMKPQEGIVIKLFESGSFS</sequence>
<reference evidence="3 4" key="1">
    <citation type="submission" date="2024-09" db="EMBL/GenBank/DDBJ databases">
        <title>A chromosome-level genome assembly of Gray's grenadier anchovy, Coilia grayii.</title>
        <authorList>
            <person name="Fu Z."/>
        </authorList>
    </citation>
    <scope>NUCLEOTIDE SEQUENCE [LARGE SCALE GENOMIC DNA]</scope>
    <source>
        <strain evidence="3">G4</strain>
        <tissue evidence="3">Muscle</tissue>
    </source>
</reference>
<dbReference type="InterPro" id="IPR017853">
    <property type="entry name" value="GH"/>
</dbReference>
<dbReference type="AlphaFoldDB" id="A0ABD1KB70"/>
<evidence type="ECO:0000256" key="1">
    <source>
        <dbReference type="SAM" id="Phobius"/>
    </source>
</evidence>
<dbReference type="Gene3D" id="3.20.20.80">
    <property type="entry name" value="Glycosidases"/>
    <property type="match status" value="1"/>
</dbReference>
<evidence type="ECO:0000313" key="4">
    <source>
        <dbReference type="Proteomes" id="UP001591681"/>
    </source>
</evidence>
<accession>A0ABD1KB70</accession>
<dbReference type="PANTHER" id="PTHR46673">
    <property type="entry name" value="4F2 CELL-SURFACE ANTIGEN HEAVY CHAIN"/>
    <property type="match status" value="1"/>
</dbReference>
<feature type="transmembrane region" description="Helical" evidence="1">
    <location>
        <begin position="70"/>
        <end position="90"/>
    </location>
</feature>
<keyword evidence="1" id="KW-0812">Transmembrane</keyword>
<dbReference type="PANTHER" id="PTHR46673:SF2">
    <property type="entry name" value="4F2 CELL-SURFACE ANTIGEN HEAVY CHAIN-LIKE"/>
    <property type="match status" value="1"/>
</dbReference>